<accession>A0A254UHQ8</accession>
<keyword evidence="2" id="KW-0808">Transferase</keyword>
<comment type="caution">
    <text evidence="2">The sequence shown here is derived from an EMBL/GenBank/DDBJ whole genome shotgun (WGS) entry which is preliminary data.</text>
</comment>
<evidence type="ECO:0000313" key="1">
    <source>
        <dbReference type="EMBL" id="GLA55689.1"/>
    </source>
</evidence>
<dbReference type="OrthoDB" id="538336at2759"/>
<dbReference type="InterPro" id="IPR012258">
    <property type="entry name" value="Acyl-CoA_oxidase"/>
</dbReference>
<dbReference type="EMBL" id="BRPB01000152">
    <property type="protein sequence ID" value="GLA55689.1"/>
    <property type="molecule type" value="Genomic_DNA"/>
</dbReference>
<evidence type="ECO:0000313" key="3">
    <source>
        <dbReference type="Proteomes" id="UP000197666"/>
    </source>
</evidence>
<organism evidence="2 3">
    <name type="scientific">Aspergillus niger</name>
    <dbReference type="NCBI Taxonomy" id="5061"/>
    <lineage>
        <taxon>Eukaryota</taxon>
        <taxon>Fungi</taxon>
        <taxon>Dikarya</taxon>
        <taxon>Ascomycota</taxon>
        <taxon>Pezizomycotina</taxon>
        <taxon>Eurotiomycetes</taxon>
        <taxon>Eurotiomycetidae</taxon>
        <taxon>Eurotiales</taxon>
        <taxon>Aspergillaceae</taxon>
        <taxon>Aspergillus</taxon>
        <taxon>Aspergillus subgen. Circumdati</taxon>
    </lineage>
</organism>
<dbReference type="eggNOG" id="KOG0136">
    <property type="taxonomic scope" value="Eukaryota"/>
</dbReference>
<dbReference type="Gene3D" id="1.20.140.10">
    <property type="entry name" value="Butyryl-CoA Dehydrogenase, subunit A, domain 3"/>
    <property type="match status" value="1"/>
</dbReference>
<dbReference type="GO" id="GO:0016740">
    <property type="term" value="F:transferase activity"/>
    <property type="evidence" value="ECO:0007669"/>
    <property type="project" value="UniProtKB-KW"/>
</dbReference>
<reference evidence="1" key="3">
    <citation type="submission" date="2022-07" db="EMBL/GenBank/DDBJ databases">
        <title>Taxonomy of Aspergillus series Nigri: significant species reduction supported by multi-species coalescent approaches.</title>
        <authorList>
            <person name="Bian C."/>
            <person name="Kusuya Y."/>
            <person name="Sklenar F."/>
            <person name="D'hooge E."/>
            <person name="Yaguchi T."/>
            <person name="Takahashi H."/>
            <person name="Hubka V."/>
        </authorList>
    </citation>
    <scope>NUCLEOTIDE SEQUENCE</scope>
    <source>
        <strain evidence="1">IFM 63604</strain>
    </source>
</reference>
<reference evidence="2" key="2">
    <citation type="submission" date="2019-02" db="EMBL/GenBank/DDBJ databases">
        <title>FDA dAtabase for Regulatory Grade micrObial Sequences (FDA-ARGOS): Supporting development and validation of Infectious Disease Dx tests.</title>
        <authorList>
            <person name="Kerrigan L."/>
            <person name="Tallon L.J."/>
            <person name="Sadzewicz L."/>
            <person name="Sengamalay N."/>
            <person name="Ott S."/>
            <person name="Godinez A."/>
            <person name="Nagaraj S."/>
            <person name="Vavikolanu K."/>
            <person name="Vyas G."/>
            <person name="Nadendla S."/>
            <person name="Aluvathingal J."/>
            <person name="Sichtig H."/>
        </authorList>
    </citation>
    <scope>NUCLEOTIDE SEQUENCE</scope>
    <source>
        <strain evidence="2">FDAARGOS_311</strain>
    </source>
</reference>
<dbReference type="AlphaFoldDB" id="A0A254UHQ8"/>
<name>A0A254UHQ8_ASPNG</name>
<proteinExistence type="predicted"/>
<dbReference type="EMBL" id="NKJJ02000002">
    <property type="protein sequence ID" value="TPR05437.1"/>
    <property type="molecule type" value="Genomic_DNA"/>
</dbReference>
<protein>
    <submittedName>
        <fullName evidence="2">Glycosyltransferase sugar-binding region containing DXD motif family protein</fullName>
    </submittedName>
</protein>
<reference evidence="3" key="1">
    <citation type="submission" date="2018-10" db="EMBL/GenBank/DDBJ databases">
        <title>FDA dAtabase for Regulatory Grade micrObial Sequences (FDA-ARGOS): Supporting development and validation of Infectious Disease Dx tests.</title>
        <authorList>
            <person name="Kerrigan L."/>
            <person name="Tallon L."/>
            <person name="Sadzewicz L."/>
            <person name="Sengamalay N."/>
            <person name="Ott S."/>
            <person name="Godinez A."/>
            <person name="Nagaraj S."/>
            <person name="Vavikolanu K."/>
            <person name="Nadendla S."/>
            <person name="George J."/>
            <person name="Sichtig H."/>
        </authorList>
    </citation>
    <scope>NUCLEOTIDE SEQUENCE [LARGE SCALE GENOMIC DNA]</scope>
    <source>
        <strain evidence="3">FDAARGOS_311</strain>
    </source>
</reference>
<dbReference type="GO" id="GO:0071949">
    <property type="term" value="F:FAD binding"/>
    <property type="evidence" value="ECO:0007669"/>
    <property type="project" value="InterPro"/>
</dbReference>
<dbReference type="GO" id="GO:0005504">
    <property type="term" value="F:fatty acid binding"/>
    <property type="evidence" value="ECO:0007669"/>
    <property type="project" value="TreeGrafter"/>
</dbReference>
<dbReference type="VEuPathDB" id="FungiDB:ASPNIDRAFT2_1163003"/>
<dbReference type="PANTHER" id="PTHR10909:SF382">
    <property type="entry name" value="ACYL-COENZYME A OXIDASE"/>
    <property type="match status" value="1"/>
</dbReference>
<dbReference type="GO" id="GO:0005777">
    <property type="term" value="C:peroxisome"/>
    <property type="evidence" value="ECO:0007669"/>
    <property type="project" value="InterPro"/>
</dbReference>
<dbReference type="GO" id="GO:0033540">
    <property type="term" value="P:fatty acid beta-oxidation using acyl-CoA oxidase"/>
    <property type="evidence" value="ECO:0007669"/>
    <property type="project" value="TreeGrafter"/>
</dbReference>
<dbReference type="Gene3D" id="2.40.110.10">
    <property type="entry name" value="Butyryl-CoA Dehydrogenase, subunit A, domain 2"/>
    <property type="match status" value="1"/>
</dbReference>
<dbReference type="SUPFAM" id="SSF47203">
    <property type="entry name" value="Acyl-CoA dehydrogenase C-terminal domain-like"/>
    <property type="match status" value="1"/>
</dbReference>
<dbReference type="GO" id="GO:0003997">
    <property type="term" value="F:acyl-CoA oxidase activity"/>
    <property type="evidence" value="ECO:0007669"/>
    <property type="project" value="InterPro"/>
</dbReference>
<dbReference type="PANTHER" id="PTHR10909">
    <property type="entry name" value="ELECTRON TRANSPORT OXIDOREDUCTASE"/>
    <property type="match status" value="1"/>
</dbReference>
<dbReference type="Proteomes" id="UP001144191">
    <property type="component" value="Unassembled WGS sequence"/>
</dbReference>
<dbReference type="Proteomes" id="UP000197666">
    <property type="component" value="Unassembled WGS sequence"/>
</dbReference>
<dbReference type="VEuPathDB" id="FungiDB:An05g01410"/>
<dbReference type="VEuPathDB" id="FungiDB:ATCC64974_42110"/>
<gene>
    <name evidence="1" type="ORF">AnigIFM63604_002634</name>
    <name evidence="2" type="ORF">CAN33_0034730</name>
</gene>
<dbReference type="GO" id="GO:0055088">
    <property type="term" value="P:lipid homeostasis"/>
    <property type="evidence" value="ECO:0007669"/>
    <property type="project" value="TreeGrafter"/>
</dbReference>
<dbReference type="InterPro" id="IPR046373">
    <property type="entry name" value="Acyl-CoA_Oxase/DH_mid-dom_sf"/>
</dbReference>
<dbReference type="VEuPathDB" id="FungiDB:M747DRAFT_266431"/>
<dbReference type="SUPFAM" id="SSF56645">
    <property type="entry name" value="Acyl-CoA dehydrogenase NM domain-like"/>
    <property type="match status" value="1"/>
</dbReference>
<dbReference type="InterPro" id="IPR009100">
    <property type="entry name" value="AcylCoA_DH/oxidase_NM_dom_sf"/>
</dbReference>
<evidence type="ECO:0000313" key="2">
    <source>
        <dbReference type="EMBL" id="TPR05437.1"/>
    </source>
</evidence>
<sequence>MQSHSPSNSSSLSLLSSKLFDDHYGDVSRIEELKRSYHRARAIGQLHRLTIEDVLHLAPKFWAVHKDSIIARDPIAHILVTIQLNLVVGTMAPFAIKRPDLHPLMESILNFDISTPFMLTEVGHGCDARNLKTTATLQRDGSFILHTPTPEAVKFMPPSMPIDGIRRVAIVWARLIVDEEDRGIRAFIVPVNNGKEMNKGVHSWLLPQITGGRMLDHGLTSFDNVHLPANAMLGELTMPADMRTQFLSAIHRVGIGALALSLAIIPFLKCATYCVGRYSQRRTVQAGVRGERIPIISFRTQQLPILHSLAQIAVMEAFADWITNRYSTDSALHPGAKHGLGVILKATFLQNGQWSLANLVERSGAQGLYPHNQMVSFETLTRGIGIAEGEILVLSIRLATELLVGQYAIPEPTKPNCPLAQHETGIISELRDKLKQIGTHRSDEYGNQVLPRLRSMVIAIGQRMAYEAAVDAHVDPDLLALYEAGVMKSDAAWYSEHLGINRDAQFQLECNALDAVLRRLDEHLDNLEIEPYCTAPMLSPDRWMQIIKAAPEFTGNVEMGFPGAQELQSKL</sequence>
<dbReference type="InterPro" id="IPR036250">
    <property type="entry name" value="AcylCo_DH-like_C"/>
</dbReference>